<feature type="transmembrane region" description="Helical" evidence="1">
    <location>
        <begin position="6"/>
        <end position="26"/>
    </location>
</feature>
<name>A0A4R1KI81_9GAMM</name>
<dbReference type="Proteomes" id="UP000295565">
    <property type="component" value="Unassembled WGS sequence"/>
</dbReference>
<dbReference type="AlphaFoldDB" id="A0A4R1KI81"/>
<protein>
    <submittedName>
        <fullName evidence="2">Uncharacterized protein</fullName>
    </submittedName>
</protein>
<keyword evidence="1" id="KW-0472">Membrane</keyword>
<keyword evidence="3" id="KW-1185">Reference proteome</keyword>
<proteinExistence type="predicted"/>
<evidence type="ECO:0000256" key="1">
    <source>
        <dbReference type="SAM" id="Phobius"/>
    </source>
</evidence>
<dbReference type="EMBL" id="SMGD01000001">
    <property type="protein sequence ID" value="TCK63967.1"/>
    <property type="molecule type" value="Genomic_DNA"/>
</dbReference>
<evidence type="ECO:0000313" key="3">
    <source>
        <dbReference type="Proteomes" id="UP000295565"/>
    </source>
</evidence>
<reference evidence="2 3" key="1">
    <citation type="submission" date="2019-03" db="EMBL/GenBank/DDBJ databases">
        <title>Genomic Encyclopedia of Type Strains, Phase IV (KMG-IV): sequencing the most valuable type-strain genomes for metagenomic binning, comparative biology and taxonomic classification.</title>
        <authorList>
            <person name="Goeker M."/>
        </authorList>
    </citation>
    <scope>NUCLEOTIDE SEQUENCE [LARGE SCALE GENOMIC DNA]</scope>
    <source>
        <strain evidence="2 3">DSM 18577</strain>
    </source>
</reference>
<gene>
    <name evidence="2" type="ORF">EV690_0081</name>
</gene>
<keyword evidence="1" id="KW-0812">Transmembrane</keyword>
<evidence type="ECO:0000313" key="2">
    <source>
        <dbReference type="EMBL" id="TCK63967.1"/>
    </source>
</evidence>
<accession>A0A4R1KI81</accession>
<organism evidence="2 3">
    <name type="scientific">Celerinatantimonas diazotrophica</name>
    <dbReference type="NCBI Taxonomy" id="412034"/>
    <lineage>
        <taxon>Bacteria</taxon>
        <taxon>Pseudomonadati</taxon>
        <taxon>Pseudomonadota</taxon>
        <taxon>Gammaproteobacteria</taxon>
        <taxon>Celerinatantimonadaceae</taxon>
        <taxon>Celerinatantimonas</taxon>
    </lineage>
</organism>
<sequence>MANKELSYFAYWYYLLWYFHSFNIAYSNSLRHTSGDVWLAL</sequence>
<comment type="caution">
    <text evidence="2">The sequence shown here is derived from an EMBL/GenBank/DDBJ whole genome shotgun (WGS) entry which is preliminary data.</text>
</comment>
<keyword evidence="1" id="KW-1133">Transmembrane helix</keyword>